<accession>A0A949TM19</accession>
<proteinExistence type="predicted"/>
<name>A0A949TM19_9CLOT</name>
<evidence type="ECO:0000313" key="1">
    <source>
        <dbReference type="EMBL" id="MBV7274845.1"/>
    </source>
</evidence>
<protein>
    <submittedName>
        <fullName evidence="1">Class I SAM-dependent methyltransferase</fullName>
    </submittedName>
</protein>
<dbReference type="RefSeq" id="WP_218321905.1">
    <property type="nucleotide sequence ID" value="NZ_JAEEGC010000100.1"/>
</dbReference>
<sequence length="180" mass="20717">MYRYVTDVSKLSHYIIREFCINFNIAVDATLGNGHDSDFLGENFSKVYAFDIQKQAIDKYKEKNKSNVCLINDSHENFDEYIKEKVDCIMYNLGFLPGGDKEITTKWQSTLRSLETGLDVLEKGALVTIAIYRGHEEGKKEEEVVLNYVKNLPKNKYGVIVHSFLNRDNNPPLLVVIEKK</sequence>
<dbReference type="GO" id="GO:0032259">
    <property type="term" value="P:methylation"/>
    <property type="evidence" value="ECO:0007669"/>
    <property type="project" value="UniProtKB-KW"/>
</dbReference>
<dbReference type="PANTHER" id="PTHR35276">
    <property type="entry name" value="S-ADENOSYL-L-METHIONINE-DEPENDENT METHYLTRANSFERASES SUPERFAMILY PROTEIN"/>
    <property type="match status" value="1"/>
</dbReference>
<dbReference type="PANTHER" id="PTHR35276:SF1">
    <property type="entry name" value="TRNA (MNM(5)S(2)U34)-METHYLTRANSFERASE, CHLOROPLASTIC"/>
    <property type="match status" value="1"/>
</dbReference>
<dbReference type="Proteomes" id="UP000694308">
    <property type="component" value="Unassembled WGS sequence"/>
</dbReference>
<dbReference type="AlphaFoldDB" id="A0A949TM19"/>
<keyword evidence="2" id="KW-1185">Reference proteome</keyword>
<keyword evidence="1" id="KW-0489">Methyltransferase</keyword>
<reference evidence="1" key="1">
    <citation type="submission" date="2020-12" db="EMBL/GenBank/DDBJ databases">
        <title>Clostridium thailandense sp. nov., a novel acetogenic bacterium isolated from peat land soil in Thailand.</title>
        <authorList>
            <person name="Chaikitkaew S."/>
            <person name="Birkeland N.K."/>
        </authorList>
    </citation>
    <scope>NUCLEOTIDE SEQUENCE</scope>
    <source>
        <strain evidence="1">PL3</strain>
    </source>
</reference>
<comment type="caution">
    <text evidence="1">The sequence shown here is derived from an EMBL/GenBank/DDBJ whole genome shotgun (WGS) entry which is preliminary data.</text>
</comment>
<organism evidence="1 2">
    <name type="scientific">Clostridium thailandense</name>
    <dbReference type="NCBI Taxonomy" id="2794346"/>
    <lineage>
        <taxon>Bacteria</taxon>
        <taxon>Bacillati</taxon>
        <taxon>Bacillota</taxon>
        <taxon>Clostridia</taxon>
        <taxon>Eubacteriales</taxon>
        <taxon>Clostridiaceae</taxon>
        <taxon>Clostridium</taxon>
    </lineage>
</organism>
<evidence type="ECO:0000313" key="2">
    <source>
        <dbReference type="Proteomes" id="UP000694308"/>
    </source>
</evidence>
<dbReference type="GO" id="GO:0008168">
    <property type="term" value="F:methyltransferase activity"/>
    <property type="evidence" value="ECO:0007669"/>
    <property type="project" value="UniProtKB-KW"/>
</dbReference>
<dbReference type="EMBL" id="JAEEGC010000100">
    <property type="protein sequence ID" value="MBV7274845.1"/>
    <property type="molecule type" value="Genomic_DNA"/>
</dbReference>
<dbReference type="InterPro" id="IPR010719">
    <property type="entry name" value="MnmM_MeTrfase"/>
</dbReference>
<dbReference type="Pfam" id="PF06962">
    <property type="entry name" value="rRNA_methylase"/>
    <property type="match status" value="1"/>
</dbReference>
<keyword evidence="1" id="KW-0808">Transferase</keyword>
<gene>
    <name evidence="1" type="ORF">I6U48_18265</name>
</gene>